<organism evidence="3 4">
    <name type="scientific">Brenthis ino</name>
    <name type="common">lesser marbled fritillary</name>
    <dbReference type="NCBI Taxonomy" id="405034"/>
    <lineage>
        <taxon>Eukaryota</taxon>
        <taxon>Metazoa</taxon>
        <taxon>Ecdysozoa</taxon>
        <taxon>Arthropoda</taxon>
        <taxon>Hexapoda</taxon>
        <taxon>Insecta</taxon>
        <taxon>Pterygota</taxon>
        <taxon>Neoptera</taxon>
        <taxon>Endopterygota</taxon>
        <taxon>Lepidoptera</taxon>
        <taxon>Glossata</taxon>
        <taxon>Ditrysia</taxon>
        <taxon>Papilionoidea</taxon>
        <taxon>Nymphalidae</taxon>
        <taxon>Heliconiinae</taxon>
        <taxon>Argynnini</taxon>
        <taxon>Brenthis</taxon>
    </lineage>
</organism>
<feature type="domain" description="E3 ubiquitin-protein ligase APD1-4 N-terminal" evidence="2">
    <location>
        <begin position="9"/>
        <end position="78"/>
    </location>
</feature>
<evidence type="ECO:0000313" key="4">
    <source>
        <dbReference type="Proteomes" id="UP000838878"/>
    </source>
</evidence>
<dbReference type="EMBL" id="OV170230">
    <property type="protein sequence ID" value="CAH0714805.1"/>
    <property type="molecule type" value="Genomic_DNA"/>
</dbReference>
<protein>
    <recommendedName>
        <fullName evidence="2">E3 ubiquitin-protein ligase APD1-4 N-terminal domain-containing protein</fullName>
    </recommendedName>
</protein>
<reference evidence="3" key="1">
    <citation type="submission" date="2021-12" db="EMBL/GenBank/DDBJ databases">
        <authorList>
            <person name="Martin H S."/>
        </authorList>
    </citation>
    <scope>NUCLEOTIDE SEQUENCE</scope>
</reference>
<gene>
    <name evidence="3" type="ORF">BINO364_LOCUS1821</name>
</gene>
<proteinExistence type="predicted"/>
<dbReference type="PANTHER" id="PTHR39077">
    <property type="entry name" value="DUF4793 DOMAIN-CONTAINING PROTEIN"/>
    <property type="match status" value="1"/>
</dbReference>
<feature type="compositionally biased region" description="Polar residues" evidence="1">
    <location>
        <begin position="143"/>
        <end position="153"/>
    </location>
</feature>
<accession>A0A8J9V8M6</accession>
<evidence type="ECO:0000259" key="2">
    <source>
        <dbReference type="Pfam" id="PF16040"/>
    </source>
</evidence>
<evidence type="ECO:0000313" key="3">
    <source>
        <dbReference type="EMBL" id="CAH0714805.1"/>
    </source>
</evidence>
<dbReference type="InterPro" id="IPR032008">
    <property type="entry name" value="APD1-4_N"/>
</dbReference>
<dbReference type="Proteomes" id="UP000838878">
    <property type="component" value="Chromosome 10"/>
</dbReference>
<feature type="non-terminal residue" evidence="3">
    <location>
        <position position="363"/>
    </location>
</feature>
<dbReference type="Pfam" id="PF16040">
    <property type="entry name" value="APD1-4_N"/>
    <property type="match status" value="1"/>
</dbReference>
<dbReference type="PANTHER" id="PTHR39077:SF1">
    <property type="entry name" value="E3 UBIQUITIN-PROTEIN LIGASE APD1-4 MIDDLE DOMAIN-CONTAINING PROTEIN"/>
    <property type="match status" value="1"/>
</dbReference>
<keyword evidence="4" id="KW-1185">Reference proteome</keyword>
<feature type="region of interest" description="Disordered" evidence="1">
    <location>
        <begin position="140"/>
        <end position="159"/>
    </location>
</feature>
<evidence type="ECO:0000256" key="1">
    <source>
        <dbReference type="SAM" id="MobiDB-lite"/>
    </source>
</evidence>
<dbReference type="AlphaFoldDB" id="A0A8J9V8M6"/>
<sequence length="363" mass="41515">MRRQVVKSNATFNAFVVPGQPELTEELIPVSMTRELELEDDMKEYWGFYLLQGSTVTVSSCVRWPGASLIMIKGYKHLQDCAYIGDDSSEELDELLEAHKLGLLSNTTLLEKITQLNKEDGKANDPDTMKRHKAGIKFHDPSRTANATSTGNVPTVDVTDHDPKELREILERLHAIREAAKIESQKYYHPPSHLMSLPALHRHRDANVDRDERRWLFFKDLDGNMSEQETNSTVEKAETEKPKIETADNKINNTNVNVHTNNVINSKSSKEFDKKTIDNKIMNDTHVKENTTHDESPIPATAANLNEISQLRRRYYSAQVYAQTQRALSIPITLILRWDDHSTRPVRVKAQDRRLYVLSEARG</sequence>
<name>A0A8J9V8M6_9NEOP</name>
<dbReference type="OrthoDB" id="6375539at2759"/>